<organism evidence="8 9">
    <name type="scientific">Apodemus speciosus</name>
    <name type="common">Large Japanese field mouse</name>
    <dbReference type="NCBI Taxonomy" id="105296"/>
    <lineage>
        <taxon>Eukaryota</taxon>
        <taxon>Metazoa</taxon>
        <taxon>Chordata</taxon>
        <taxon>Craniata</taxon>
        <taxon>Vertebrata</taxon>
        <taxon>Euteleostomi</taxon>
        <taxon>Mammalia</taxon>
        <taxon>Eutheria</taxon>
        <taxon>Euarchontoglires</taxon>
        <taxon>Glires</taxon>
        <taxon>Rodentia</taxon>
        <taxon>Myomorpha</taxon>
        <taxon>Muroidea</taxon>
        <taxon>Muridae</taxon>
        <taxon>Murinae</taxon>
        <taxon>Apodemus</taxon>
    </lineage>
</organism>
<name>A0ABQ0F6U7_APOSI</name>
<accession>A0ABQ0F6U7</accession>
<evidence type="ECO:0000256" key="1">
    <source>
        <dbReference type="ARBA" id="ARBA00002305"/>
    </source>
</evidence>
<comment type="similarity">
    <text evidence="3">Belongs to the NKG2D ligand family.</text>
</comment>
<comment type="function">
    <text evidence="1">Acts as a ligand for KLRK1.</text>
</comment>
<keyword evidence="6" id="KW-0449">Lipoprotein</keyword>
<keyword evidence="5" id="KW-0325">Glycoprotein</keyword>
<dbReference type="InterPro" id="IPR011162">
    <property type="entry name" value="MHC_I/II-like_Ag-recog"/>
</dbReference>
<evidence type="ECO:0000256" key="6">
    <source>
        <dbReference type="ARBA" id="ARBA00023288"/>
    </source>
</evidence>
<evidence type="ECO:0000313" key="9">
    <source>
        <dbReference type="Proteomes" id="UP001623349"/>
    </source>
</evidence>
<dbReference type="InterPro" id="IPR029287">
    <property type="entry name" value="RAE-1"/>
</dbReference>
<dbReference type="Pfam" id="PF14586">
    <property type="entry name" value="MHC_I_2"/>
    <property type="match status" value="1"/>
</dbReference>
<dbReference type="InterPro" id="IPR037055">
    <property type="entry name" value="MHC_I-like_Ag-recog_sf"/>
</dbReference>
<reference evidence="8 9" key="1">
    <citation type="submission" date="2024-08" db="EMBL/GenBank/DDBJ databases">
        <title>The draft genome of Apodemus speciosus.</title>
        <authorList>
            <person name="Nabeshima K."/>
            <person name="Suzuki S."/>
            <person name="Onuma M."/>
        </authorList>
    </citation>
    <scope>NUCLEOTIDE SEQUENCE [LARGE SCALE GENOMIC DNA]</scope>
    <source>
        <strain evidence="8">IB14-021</strain>
    </source>
</reference>
<comment type="caution">
    <text evidence="8">The sequence shown here is derived from an EMBL/GenBank/DDBJ whole genome shotgun (WGS) entry which is preliminary data.</text>
</comment>
<evidence type="ECO:0000259" key="7">
    <source>
        <dbReference type="Pfam" id="PF14586"/>
    </source>
</evidence>
<evidence type="ECO:0000313" key="8">
    <source>
        <dbReference type="EMBL" id="GAB1294952.1"/>
    </source>
</evidence>
<evidence type="ECO:0000256" key="2">
    <source>
        <dbReference type="ARBA" id="ARBA00004609"/>
    </source>
</evidence>
<gene>
    <name evidence="8" type="ORF">APTSU1_001018600</name>
</gene>
<evidence type="ECO:0000256" key="5">
    <source>
        <dbReference type="ARBA" id="ARBA00023180"/>
    </source>
</evidence>
<sequence length="322" mass="37304">MKVWVTRGHKCAEKQGPEEGERDWGFQRVTDRQRSLLENGSGTDSLSCQICYQTWRALAERIILSEWKDFFFQFNNKNQATPFSNLTVEEHATEVYADLLQSVENILEVMRNQLRNTEPEQFKTMGKHTLQVAMKTQYNEGQLTDAFCNFTIGGQSSFSFHPIKNTWRGSGPDASSIMKQWEGNRELGQGLEKLLKGDFTRCYKKFLTLWRETPSKINNKGLGCHPDYICHPDCTHSKQHPSYIWRPESKHDLGGDSMYGRINPHHIDHLGVFVVAMMVNRKGEVSREPTTFSYCHTEYKVEIQNCDEECQCSTCFNIYDQK</sequence>
<comment type="subcellular location">
    <subcellularLocation>
        <location evidence="2">Cell membrane</location>
        <topology evidence="2">Lipid-anchor</topology>
        <topology evidence="2">GPI-anchor</topology>
    </subcellularLocation>
</comment>
<dbReference type="PANTHER" id="PTHR16675:SF147">
    <property type="entry name" value="HISTOCOMPATIBILITY ANTIGEN 60B-RELATED"/>
    <property type="match status" value="1"/>
</dbReference>
<evidence type="ECO:0000256" key="3">
    <source>
        <dbReference type="ARBA" id="ARBA00008353"/>
    </source>
</evidence>
<dbReference type="Proteomes" id="UP001623349">
    <property type="component" value="Unassembled WGS sequence"/>
</dbReference>
<dbReference type="PANTHER" id="PTHR16675">
    <property type="entry name" value="MHC CLASS I-RELATED"/>
    <property type="match status" value="1"/>
</dbReference>
<protein>
    <submittedName>
        <fullName evidence="8">Histocompatibility antigen 60b</fullName>
    </submittedName>
</protein>
<keyword evidence="4" id="KW-0472">Membrane</keyword>
<evidence type="ECO:0000256" key="4">
    <source>
        <dbReference type="ARBA" id="ARBA00022622"/>
    </source>
</evidence>
<dbReference type="EMBL" id="BAAFST010000010">
    <property type="protein sequence ID" value="GAB1294952.1"/>
    <property type="molecule type" value="Genomic_DNA"/>
</dbReference>
<proteinExistence type="inferred from homology"/>
<keyword evidence="4" id="KW-0336">GPI-anchor</keyword>
<dbReference type="Gene3D" id="3.30.500.10">
    <property type="entry name" value="MHC class I-like antigen recognition-like"/>
    <property type="match status" value="1"/>
</dbReference>
<dbReference type="SUPFAM" id="SSF54452">
    <property type="entry name" value="MHC antigen-recognition domain"/>
    <property type="match status" value="1"/>
</dbReference>
<feature type="domain" description="Retinoic acid early-inducible protein 1" evidence="7">
    <location>
        <begin position="86"/>
        <end position="195"/>
    </location>
</feature>
<keyword evidence="9" id="KW-1185">Reference proteome</keyword>
<dbReference type="InterPro" id="IPR050208">
    <property type="entry name" value="MHC_class-I_related"/>
</dbReference>